<dbReference type="PANTHER" id="PTHR23324">
    <property type="entry name" value="SEC14 RELATED PROTEIN"/>
    <property type="match status" value="1"/>
</dbReference>
<dbReference type="PROSITE" id="PS50191">
    <property type="entry name" value="CRAL_TRIO"/>
    <property type="match status" value="1"/>
</dbReference>
<dbReference type="AlphaFoldDB" id="A0A1D2MAX3"/>
<feature type="domain" description="CRAL-TRIO" evidence="2">
    <location>
        <begin position="104"/>
        <end position="249"/>
    </location>
</feature>
<dbReference type="Proteomes" id="UP000094527">
    <property type="component" value="Unassembled WGS sequence"/>
</dbReference>
<evidence type="ECO:0000256" key="1">
    <source>
        <dbReference type="SAM" id="SignalP"/>
    </source>
</evidence>
<keyword evidence="1" id="KW-0732">Signal</keyword>
<comment type="caution">
    <text evidence="3">The sequence shown here is derived from an EMBL/GenBank/DDBJ whole genome shotgun (WGS) entry which is preliminary data.</text>
</comment>
<proteinExistence type="predicted"/>
<dbReference type="STRING" id="48709.A0A1D2MAX3"/>
<feature type="chain" id="PRO_5008903738" evidence="1">
    <location>
        <begin position="27"/>
        <end position="250"/>
    </location>
</feature>
<dbReference type="InterPro" id="IPR036865">
    <property type="entry name" value="CRAL-TRIO_dom_sf"/>
</dbReference>
<dbReference type="Pfam" id="PF00650">
    <property type="entry name" value="CRAL_TRIO"/>
    <property type="match status" value="1"/>
</dbReference>
<accession>A0A1D2MAX3</accession>
<dbReference type="Gene3D" id="3.40.525.10">
    <property type="entry name" value="CRAL-TRIO lipid binding domain"/>
    <property type="match status" value="2"/>
</dbReference>
<gene>
    <name evidence="3" type="ORF">Ocin01_16603</name>
</gene>
<evidence type="ECO:0000313" key="4">
    <source>
        <dbReference type="Proteomes" id="UP000094527"/>
    </source>
</evidence>
<dbReference type="OrthoDB" id="1434354at2759"/>
<dbReference type="PANTHER" id="PTHR23324:SF83">
    <property type="entry name" value="SEC14-LIKE PROTEIN 2"/>
    <property type="match status" value="1"/>
</dbReference>
<feature type="signal peptide" evidence="1">
    <location>
        <begin position="1"/>
        <end position="26"/>
    </location>
</feature>
<dbReference type="InterPro" id="IPR001251">
    <property type="entry name" value="CRAL-TRIO_dom"/>
</dbReference>
<name>A0A1D2MAX3_ORCCI</name>
<dbReference type="CDD" id="cd00170">
    <property type="entry name" value="SEC14"/>
    <property type="match status" value="1"/>
</dbReference>
<dbReference type="SMART" id="SM00516">
    <property type="entry name" value="SEC14"/>
    <property type="match status" value="1"/>
</dbReference>
<dbReference type="SUPFAM" id="SSF52087">
    <property type="entry name" value="CRAL/TRIO domain"/>
    <property type="match status" value="1"/>
</dbReference>
<evidence type="ECO:0000313" key="3">
    <source>
        <dbReference type="EMBL" id="ODM90081.1"/>
    </source>
</evidence>
<sequence>MSRYFNLSTIFLGVVVVLASHNNVSAISVEKYLTLTLSQKTALDKVFGLEDRYLSLFVRKFSSSFLFLSVTSSANFDINSAEAMFRENLKWREENGIDNMRNEDWSDLSSDYHVTIDTYDKTGRPIGTIDIYDWDVRRAVLQGKGQRLLRYVVNLVENITGQVYERQEKLGMNVTQSYYPEALDELIILDAPPTIQVILEAIRPFLTRTTRDAIRIFGPNRTKWIEYLDTKISKEERRQHYGGTKPPDKY</sequence>
<dbReference type="GO" id="GO:0005737">
    <property type="term" value="C:cytoplasm"/>
    <property type="evidence" value="ECO:0007669"/>
    <property type="project" value="TreeGrafter"/>
</dbReference>
<protein>
    <submittedName>
        <fullName evidence="3">SEC14-like protein 2</fullName>
    </submittedName>
</protein>
<dbReference type="InterPro" id="IPR051064">
    <property type="entry name" value="SEC14/CRAL-TRIO_domain"/>
</dbReference>
<keyword evidence="4" id="KW-1185">Reference proteome</keyword>
<evidence type="ECO:0000259" key="2">
    <source>
        <dbReference type="PROSITE" id="PS50191"/>
    </source>
</evidence>
<dbReference type="OMA" id="WRRANNM"/>
<organism evidence="3 4">
    <name type="scientific">Orchesella cincta</name>
    <name type="common">Springtail</name>
    <name type="synonym">Podura cincta</name>
    <dbReference type="NCBI Taxonomy" id="48709"/>
    <lineage>
        <taxon>Eukaryota</taxon>
        <taxon>Metazoa</taxon>
        <taxon>Ecdysozoa</taxon>
        <taxon>Arthropoda</taxon>
        <taxon>Hexapoda</taxon>
        <taxon>Collembola</taxon>
        <taxon>Entomobryomorpha</taxon>
        <taxon>Entomobryoidea</taxon>
        <taxon>Orchesellidae</taxon>
        <taxon>Orchesellinae</taxon>
        <taxon>Orchesella</taxon>
    </lineage>
</organism>
<reference evidence="3 4" key="1">
    <citation type="journal article" date="2016" name="Genome Biol. Evol.">
        <title>Gene Family Evolution Reflects Adaptation to Soil Environmental Stressors in the Genome of the Collembolan Orchesella cincta.</title>
        <authorList>
            <person name="Faddeeva-Vakhrusheva A."/>
            <person name="Derks M.F."/>
            <person name="Anvar S.Y."/>
            <person name="Agamennone V."/>
            <person name="Suring W."/>
            <person name="Smit S."/>
            <person name="van Straalen N.M."/>
            <person name="Roelofs D."/>
        </authorList>
    </citation>
    <scope>NUCLEOTIDE SEQUENCE [LARGE SCALE GENOMIC DNA]</scope>
    <source>
        <tissue evidence="3">Mixed pool</tissue>
    </source>
</reference>
<dbReference type="InterPro" id="IPR036273">
    <property type="entry name" value="CRAL/TRIO_N_dom_sf"/>
</dbReference>
<dbReference type="EMBL" id="LJIJ01002179">
    <property type="protein sequence ID" value="ODM90081.1"/>
    <property type="molecule type" value="Genomic_DNA"/>
</dbReference>
<dbReference type="SUPFAM" id="SSF46938">
    <property type="entry name" value="CRAL/TRIO N-terminal domain"/>
    <property type="match status" value="1"/>
</dbReference>